<evidence type="ECO:0000313" key="2">
    <source>
        <dbReference type="Proteomes" id="UP001603978"/>
    </source>
</evidence>
<organism evidence="1 2">
    <name type="scientific">Nonomuraea marmarensis</name>
    <dbReference type="NCBI Taxonomy" id="3351344"/>
    <lineage>
        <taxon>Bacteria</taxon>
        <taxon>Bacillati</taxon>
        <taxon>Actinomycetota</taxon>
        <taxon>Actinomycetes</taxon>
        <taxon>Streptosporangiales</taxon>
        <taxon>Streptosporangiaceae</taxon>
        <taxon>Nonomuraea</taxon>
    </lineage>
</organism>
<accession>A0ABW7AMT4</accession>
<proteinExistence type="predicted"/>
<comment type="caution">
    <text evidence="1">The sequence shown here is derived from an EMBL/GenBank/DDBJ whole genome shotgun (WGS) entry which is preliminary data.</text>
</comment>
<protein>
    <submittedName>
        <fullName evidence="1">Uncharacterized protein</fullName>
    </submittedName>
</protein>
<gene>
    <name evidence="1" type="ORF">ACFLIM_36445</name>
</gene>
<reference evidence="1 2" key="1">
    <citation type="submission" date="2024-10" db="EMBL/GenBank/DDBJ databases">
        <authorList>
            <person name="Topkara A.R."/>
            <person name="Saygin H."/>
        </authorList>
    </citation>
    <scope>NUCLEOTIDE SEQUENCE [LARGE SCALE GENOMIC DNA]</scope>
    <source>
        <strain evidence="1 2">M3C6</strain>
    </source>
</reference>
<dbReference type="EMBL" id="JBICRM010000030">
    <property type="protein sequence ID" value="MFG1708702.1"/>
    <property type="molecule type" value="Genomic_DNA"/>
</dbReference>
<dbReference type="Proteomes" id="UP001603978">
    <property type="component" value="Unassembled WGS sequence"/>
</dbReference>
<sequence>MNVIEFRVEGPVAPIVYPHMDILIDGINLIELARVVELPLASLESSPSIAGAYAGLLERDLICWPSTHFLGAPHLQWFSDGDTVLLGCECREWECWPLTAQVEVTEQTVTWSGFRNGRRHNWDLSALGPFVFDRQQYEATLRRTAASPRLS</sequence>
<dbReference type="RefSeq" id="WP_393172932.1">
    <property type="nucleotide sequence ID" value="NZ_JBICRM010000030.1"/>
</dbReference>
<evidence type="ECO:0000313" key="1">
    <source>
        <dbReference type="EMBL" id="MFG1708702.1"/>
    </source>
</evidence>
<name>A0ABW7AMT4_9ACTN</name>
<keyword evidence="2" id="KW-1185">Reference proteome</keyword>